<keyword evidence="6 8" id="KW-0592">Phosphate transport</keyword>
<feature type="domain" description="PhoU" evidence="9">
    <location>
        <begin position="120"/>
        <end position="205"/>
    </location>
</feature>
<dbReference type="Pfam" id="PF01895">
    <property type="entry name" value="PhoU"/>
    <property type="match status" value="2"/>
</dbReference>
<dbReference type="GO" id="GO:0045936">
    <property type="term" value="P:negative regulation of phosphate metabolic process"/>
    <property type="evidence" value="ECO:0007669"/>
    <property type="project" value="InterPro"/>
</dbReference>
<gene>
    <name evidence="10" type="ORF">SPIROBIBN47_70003</name>
</gene>
<evidence type="ECO:0000313" key="10">
    <source>
        <dbReference type="EMBL" id="SLM15704.1"/>
    </source>
</evidence>
<protein>
    <recommendedName>
        <fullName evidence="8">Phosphate-specific transport system accessory protein PhoU</fullName>
    </recommendedName>
</protein>
<evidence type="ECO:0000256" key="3">
    <source>
        <dbReference type="ARBA" id="ARBA00011738"/>
    </source>
</evidence>
<comment type="function">
    <text evidence="7 8">Plays a role in the regulation of phosphate uptake.</text>
</comment>
<evidence type="ECO:0000256" key="5">
    <source>
        <dbReference type="ARBA" id="ARBA00022490"/>
    </source>
</evidence>
<dbReference type="AlphaFoldDB" id="A0A3P3XMT7"/>
<evidence type="ECO:0000256" key="2">
    <source>
        <dbReference type="ARBA" id="ARBA00008107"/>
    </source>
</evidence>
<feature type="domain" description="PhoU" evidence="9">
    <location>
        <begin position="17"/>
        <end position="104"/>
    </location>
</feature>
<proteinExistence type="inferred from homology"/>
<dbReference type="PANTHER" id="PTHR42930:SF3">
    <property type="entry name" value="PHOSPHATE-SPECIFIC TRANSPORT SYSTEM ACCESSORY PROTEIN PHOU"/>
    <property type="match status" value="1"/>
</dbReference>
<comment type="similarity">
    <text evidence="2 8">Belongs to the PhoU family.</text>
</comment>
<sequence>MPREAFERSIEEINKRIISMGAASVEALQKAMHAFRERELDAAKKIKKADADIDAQQLQIEDLVATTMATQQPVATDLRLLLCSIKMAAELERSADYAAHLAKATKFFAGEPQWRQTEMIEQMVQIGATMITGTVQAFISRSALQARQVALMDDQIDHIHKSLIKEMVMLLGSRPEDAEKVAKFIQVSGYLERLGDHMTNACESIIYMVEGIHMELNL</sequence>
<dbReference type="InterPro" id="IPR026022">
    <property type="entry name" value="PhoU_dom"/>
</dbReference>
<organism evidence="10">
    <name type="scientific">uncultured spirochete</name>
    <dbReference type="NCBI Taxonomy" id="156406"/>
    <lineage>
        <taxon>Bacteria</taxon>
        <taxon>Pseudomonadati</taxon>
        <taxon>Spirochaetota</taxon>
        <taxon>Spirochaetia</taxon>
        <taxon>Spirochaetales</taxon>
        <taxon>environmental samples</taxon>
    </lineage>
</organism>
<dbReference type="Gene3D" id="1.20.58.220">
    <property type="entry name" value="Phosphate transport system protein phou homolog 2, domain 2"/>
    <property type="match status" value="1"/>
</dbReference>
<keyword evidence="4 8" id="KW-0813">Transport</keyword>
<dbReference type="InterPro" id="IPR038078">
    <property type="entry name" value="PhoU-like_sf"/>
</dbReference>
<comment type="subunit">
    <text evidence="3 8">Homodimer.</text>
</comment>
<dbReference type="PANTHER" id="PTHR42930">
    <property type="entry name" value="PHOSPHATE-SPECIFIC TRANSPORT SYSTEM ACCESSORY PROTEIN PHOU"/>
    <property type="match status" value="1"/>
</dbReference>
<dbReference type="NCBIfam" id="TIGR02135">
    <property type="entry name" value="phoU_full"/>
    <property type="match status" value="1"/>
</dbReference>
<evidence type="ECO:0000256" key="8">
    <source>
        <dbReference type="PIRNR" id="PIRNR003107"/>
    </source>
</evidence>
<evidence type="ECO:0000256" key="4">
    <source>
        <dbReference type="ARBA" id="ARBA00022448"/>
    </source>
</evidence>
<keyword evidence="5 8" id="KW-0963">Cytoplasm</keyword>
<dbReference type="GO" id="GO:0005737">
    <property type="term" value="C:cytoplasm"/>
    <property type="evidence" value="ECO:0007669"/>
    <property type="project" value="UniProtKB-SubCell"/>
</dbReference>
<evidence type="ECO:0000259" key="9">
    <source>
        <dbReference type="Pfam" id="PF01895"/>
    </source>
</evidence>
<name>A0A3P3XMT7_9SPIR</name>
<evidence type="ECO:0000256" key="7">
    <source>
        <dbReference type="ARBA" id="ARBA00056181"/>
    </source>
</evidence>
<dbReference type="EMBL" id="FWDM01000039">
    <property type="protein sequence ID" value="SLM15704.1"/>
    <property type="molecule type" value="Genomic_DNA"/>
</dbReference>
<dbReference type="GO" id="GO:0006817">
    <property type="term" value="P:phosphate ion transport"/>
    <property type="evidence" value="ECO:0007669"/>
    <property type="project" value="UniProtKB-KW"/>
</dbReference>
<reference evidence="10" key="1">
    <citation type="submission" date="2017-02" db="EMBL/GenBank/DDBJ databases">
        <authorList>
            <person name="Regsiter A."/>
            <person name="William W."/>
        </authorList>
    </citation>
    <scope>NUCLEOTIDE SEQUENCE</scope>
    <source>
        <strain evidence="10">Bib</strain>
    </source>
</reference>
<dbReference type="InterPro" id="IPR028366">
    <property type="entry name" value="PhoU"/>
</dbReference>
<comment type="subcellular location">
    <subcellularLocation>
        <location evidence="1 8">Cytoplasm</location>
    </subcellularLocation>
</comment>
<accession>A0A3P3XMT7</accession>
<dbReference type="FunFam" id="1.20.58.220:FF:000004">
    <property type="entry name" value="Phosphate-specific transport system accessory protein PhoU"/>
    <property type="match status" value="1"/>
</dbReference>
<dbReference type="GO" id="GO:0030643">
    <property type="term" value="P:intracellular phosphate ion homeostasis"/>
    <property type="evidence" value="ECO:0007669"/>
    <property type="project" value="InterPro"/>
</dbReference>
<evidence type="ECO:0000256" key="1">
    <source>
        <dbReference type="ARBA" id="ARBA00004496"/>
    </source>
</evidence>
<dbReference type="PIRSF" id="PIRSF003107">
    <property type="entry name" value="PhoU"/>
    <property type="match status" value="1"/>
</dbReference>
<dbReference type="SUPFAM" id="SSF109755">
    <property type="entry name" value="PhoU-like"/>
    <property type="match status" value="1"/>
</dbReference>
<evidence type="ECO:0000256" key="6">
    <source>
        <dbReference type="ARBA" id="ARBA00022592"/>
    </source>
</evidence>